<gene>
    <name evidence="1" type="ORF">Pint_22994</name>
</gene>
<evidence type="ECO:0000313" key="2">
    <source>
        <dbReference type="Proteomes" id="UP001163603"/>
    </source>
</evidence>
<evidence type="ECO:0000313" key="1">
    <source>
        <dbReference type="EMBL" id="KAJ0037297.1"/>
    </source>
</evidence>
<dbReference type="EMBL" id="CM047741">
    <property type="protein sequence ID" value="KAJ0037297.1"/>
    <property type="molecule type" value="Genomic_DNA"/>
</dbReference>
<sequence length="60" mass="7171">MRLGQKVEWINQSICFKSKYARTFEPHLLVEYSELEKEREGGEKGPNLRLFLRCDILSFH</sequence>
<keyword evidence="2" id="KW-1185">Reference proteome</keyword>
<dbReference type="Proteomes" id="UP001163603">
    <property type="component" value="Chromosome 6"/>
</dbReference>
<comment type="caution">
    <text evidence="1">The sequence shown here is derived from an EMBL/GenBank/DDBJ whole genome shotgun (WGS) entry which is preliminary data.</text>
</comment>
<reference evidence="2" key="1">
    <citation type="journal article" date="2023" name="G3 (Bethesda)">
        <title>Genome assembly and association tests identify interacting loci associated with vigor, precocity, and sex in interspecific pistachio rootstocks.</title>
        <authorList>
            <person name="Palmer W."/>
            <person name="Jacygrad E."/>
            <person name="Sagayaradj S."/>
            <person name="Cavanaugh K."/>
            <person name="Han R."/>
            <person name="Bertier L."/>
            <person name="Beede B."/>
            <person name="Kafkas S."/>
            <person name="Golino D."/>
            <person name="Preece J."/>
            <person name="Michelmore R."/>
        </authorList>
    </citation>
    <scope>NUCLEOTIDE SEQUENCE [LARGE SCALE GENOMIC DNA]</scope>
</reference>
<protein>
    <submittedName>
        <fullName evidence="1">Uncharacterized protein</fullName>
    </submittedName>
</protein>
<accession>A0ACC0YH60</accession>
<name>A0ACC0YH60_9ROSI</name>
<organism evidence="1 2">
    <name type="scientific">Pistacia integerrima</name>
    <dbReference type="NCBI Taxonomy" id="434235"/>
    <lineage>
        <taxon>Eukaryota</taxon>
        <taxon>Viridiplantae</taxon>
        <taxon>Streptophyta</taxon>
        <taxon>Embryophyta</taxon>
        <taxon>Tracheophyta</taxon>
        <taxon>Spermatophyta</taxon>
        <taxon>Magnoliopsida</taxon>
        <taxon>eudicotyledons</taxon>
        <taxon>Gunneridae</taxon>
        <taxon>Pentapetalae</taxon>
        <taxon>rosids</taxon>
        <taxon>malvids</taxon>
        <taxon>Sapindales</taxon>
        <taxon>Anacardiaceae</taxon>
        <taxon>Pistacia</taxon>
    </lineage>
</organism>
<proteinExistence type="predicted"/>